<dbReference type="PROSITE" id="PS00678">
    <property type="entry name" value="WD_REPEATS_1"/>
    <property type="match status" value="1"/>
</dbReference>
<dbReference type="PROSITE" id="PS50294">
    <property type="entry name" value="WD_REPEATS_REGION"/>
    <property type="match status" value="6"/>
</dbReference>
<dbReference type="Pfam" id="PF05916">
    <property type="entry name" value="Sld5"/>
    <property type="match status" value="1"/>
</dbReference>
<dbReference type="PANTHER" id="PTHR19920:SF0">
    <property type="entry name" value="CYTOSOLIC IRON-SULFUR PROTEIN ASSEMBLY PROTEIN CIAO1-RELATED"/>
    <property type="match status" value="1"/>
</dbReference>
<feature type="compositionally biased region" description="Basic residues" evidence="9">
    <location>
        <begin position="550"/>
        <end position="576"/>
    </location>
</feature>
<protein>
    <recommendedName>
        <fullName evidence="7">Probable cytosolic iron-sulfur protein assembly protein Ciao1</fullName>
    </recommendedName>
</protein>
<evidence type="ECO:0000256" key="9">
    <source>
        <dbReference type="SAM" id="MobiDB-lite"/>
    </source>
</evidence>
<dbReference type="InterPro" id="IPR020472">
    <property type="entry name" value="WD40_PAC1"/>
</dbReference>
<dbReference type="CDD" id="cd11710">
    <property type="entry name" value="GINS_A_psf1"/>
    <property type="match status" value="1"/>
</dbReference>
<keyword evidence="6" id="KW-0539">Nucleus</keyword>
<reference evidence="11 12" key="1">
    <citation type="submission" date="2020-10" db="EMBL/GenBank/DDBJ databases">
        <authorList>
            <person name="Klimov P.B."/>
            <person name="Dyachkov S.M."/>
            <person name="Chetverikov P.E."/>
        </authorList>
    </citation>
    <scope>NUCLEOTIDE SEQUENCE [LARGE SCALE GENOMIC DNA]</scope>
    <source>
        <strain evidence="11">BMOC 18-1129-001#AD2665</strain>
        <tissue evidence="11">Entire mites</tissue>
    </source>
</reference>
<comment type="subcellular location">
    <subcellularLocation>
        <location evidence="1">Nucleus</location>
    </subcellularLocation>
</comment>
<comment type="function">
    <text evidence="7">Essential component of the cytosolic iron-sulfur (Fe/S) protein assembly machinery. Required for the maturation of extramitochondrial Fe/S proteins.</text>
</comment>
<dbReference type="SMART" id="SM00320">
    <property type="entry name" value="WD40"/>
    <property type="match status" value="8"/>
</dbReference>
<accession>A0ABQ7S7M5</accession>
<evidence type="ECO:0000256" key="7">
    <source>
        <dbReference type="HAMAP-Rule" id="MF_03037"/>
    </source>
</evidence>
<dbReference type="PANTHER" id="PTHR19920">
    <property type="entry name" value="WD40 PROTEIN CIAO1"/>
    <property type="match status" value="1"/>
</dbReference>
<proteinExistence type="inferred from homology"/>
<evidence type="ECO:0000256" key="5">
    <source>
        <dbReference type="ARBA" id="ARBA00022737"/>
    </source>
</evidence>
<feature type="repeat" description="WD" evidence="8">
    <location>
        <begin position="47"/>
        <end position="79"/>
    </location>
</feature>
<keyword evidence="3 8" id="KW-0853">WD repeat</keyword>
<dbReference type="InterPro" id="IPR036322">
    <property type="entry name" value="WD40_repeat_dom_sf"/>
</dbReference>
<dbReference type="Gene3D" id="1.20.58.1030">
    <property type="match status" value="1"/>
</dbReference>
<evidence type="ECO:0000256" key="2">
    <source>
        <dbReference type="ARBA" id="ARBA00006677"/>
    </source>
</evidence>
<dbReference type="PRINTS" id="PR00320">
    <property type="entry name" value="GPROTEINBRPT"/>
</dbReference>
<gene>
    <name evidence="7 11" type="primary">Ciao1</name>
    <name evidence="11" type="ORF">GZH46_02065</name>
</gene>
<dbReference type="Gene3D" id="2.130.10.10">
    <property type="entry name" value="YVTN repeat-like/Quinoprotein amine dehydrogenase"/>
    <property type="match status" value="2"/>
</dbReference>
<dbReference type="CDD" id="cd00200">
    <property type="entry name" value="WD40"/>
    <property type="match status" value="1"/>
</dbReference>
<dbReference type="PROSITE" id="PS50082">
    <property type="entry name" value="WD_REPEATS_2"/>
    <property type="match status" value="6"/>
</dbReference>
<feature type="repeat" description="WD" evidence="8">
    <location>
        <begin position="93"/>
        <end position="125"/>
    </location>
</feature>
<feature type="region of interest" description="Disordered" evidence="9">
    <location>
        <begin position="500"/>
        <end position="579"/>
    </location>
</feature>
<dbReference type="InterPro" id="IPR021151">
    <property type="entry name" value="GINS_A"/>
</dbReference>
<dbReference type="Pfam" id="PF00400">
    <property type="entry name" value="WD40"/>
    <property type="match status" value="7"/>
</dbReference>
<feature type="repeat" description="WD" evidence="8">
    <location>
        <begin position="4"/>
        <end position="33"/>
    </location>
</feature>
<feature type="domain" description="GINS subunit" evidence="10">
    <location>
        <begin position="804"/>
        <end position="881"/>
    </location>
</feature>
<evidence type="ECO:0000256" key="4">
    <source>
        <dbReference type="ARBA" id="ARBA00022705"/>
    </source>
</evidence>
<dbReference type="InterPro" id="IPR015943">
    <property type="entry name" value="WD40/YVTN_repeat-like_dom_sf"/>
</dbReference>
<dbReference type="Gene3D" id="3.10.20.90">
    <property type="entry name" value="Phosphatidylinositol 3-kinase Catalytic Subunit, Chain A, domain 1"/>
    <property type="match status" value="1"/>
</dbReference>
<evidence type="ECO:0000256" key="3">
    <source>
        <dbReference type="ARBA" id="ARBA00022574"/>
    </source>
</evidence>
<organism evidence="11 12">
    <name type="scientific">Fragariocoptes setiger</name>
    <dbReference type="NCBI Taxonomy" id="1670756"/>
    <lineage>
        <taxon>Eukaryota</taxon>
        <taxon>Metazoa</taxon>
        <taxon>Ecdysozoa</taxon>
        <taxon>Arthropoda</taxon>
        <taxon>Chelicerata</taxon>
        <taxon>Arachnida</taxon>
        <taxon>Acari</taxon>
        <taxon>Acariformes</taxon>
        <taxon>Trombidiformes</taxon>
        <taxon>Prostigmata</taxon>
        <taxon>Eupodina</taxon>
        <taxon>Eriophyoidea</taxon>
        <taxon>Phytoptidae</taxon>
        <taxon>Fragariocoptes</taxon>
    </lineage>
</organism>
<feature type="repeat" description="WD" evidence="8">
    <location>
        <begin position="184"/>
        <end position="220"/>
    </location>
</feature>
<feature type="compositionally biased region" description="Basic and acidic residues" evidence="9">
    <location>
        <begin position="500"/>
        <end position="516"/>
    </location>
</feature>
<comment type="similarity">
    <text evidence="2">Belongs to the GINS1/PSF1 family.</text>
</comment>
<comment type="caution">
    <text evidence="11">The sequence shown here is derived from an EMBL/GenBank/DDBJ whole genome shotgun (WGS) entry which is preliminary data.</text>
</comment>
<dbReference type="InterPro" id="IPR036224">
    <property type="entry name" value="GINS_bundle-like_dom_sf"/>
</dbReference>
<dbReference type="EMBL" id="JAIFTH010000487">
    <property type="protein sequence ID" value="KAG9509416.1"/>
    <property type="molecule type" value="Genomic_DNA"/>
</dbReference>
<feature type="repeat" description="WD" evidence="8">
    <location>
        <begin position="285"/>
        <end position="327"/>
    </location>
</feature>
<feature type="compositionally biased region" description="Low complexity" evidence="9">
    <location>
        <begin position="517"/>
        <end position="527"/>
    </location>
</feature>
<keyword evidence="12" id="KW-1185">Reference proteome</keyword>
<feature type="repeat" description="WD" evidence="8">
    <location>
        <begin position="138"/>
        <end position="169"/>
    </location>
</feature>
<dbReference type="SUPFAM" id="SSF158573">
    <property type="entry name" value="GINS helical bundle-like"/>
    <property type="match status" value="1"/>
</dbReference>
<evidence type="ECO:0000256" key="1">
    <source>
        <dbReference type="ARBA" id="ARBA00004123"/>
    </source>
</evidence>
<comment type="similarity">
    <text evidence="7">Belongs to the WD repeat CIA1 family.</text>
</comment>
<dbReference type="InterPro" id="IPR001680">
    <property type="entry name" value="WD40_rpt"/>
</dbReference>
<dbReference type="Proteomes" id="UP000825002">
    <property type="component" value="Unassembled WGS sequence"/>
</dbReference>
<dbReference type="HAMAP" id="MF_03037">
    <property type="entry name" value="ciao1"/>
    <property type="match status" value="1"/>
</dbReference>
<keyword evidence="5" id="KW-0677">Repeat</keyword>
<keyword evidence="4" id="KW-0235">DNA replication</keyword>
<name>A0ABQ7S7M5_9ACAR</name>
<evidence type="ECO:0000313" key="12">
    <source>
        <dbReference type="Proteomes" id="UP000825002"/>
    </source>
</evidence>
<dbReference type="InterPro" id="IPR019775">
    <property type="entry name" value="WD40_repeat_CS"/>
</dbReference>
<dbReference type="SUPFAM" id="SSF50978">
    <property type="entry name" value="WD40 repeat-like"/>
    <property type="match status" value="2"/>
</dbReference>
<evidence type="ECO:0000256" key="8">
    <source>
        <dbReference type="PROSITE-ProRule" id="PRU00221"/>
    </source>
</evidence>
<dbReference type="InterPro" id="IPR028608">
    <property type="entry name" value="CIAO1/Cia1"/>
</dbReference>
<evidence type="ECO:0000256" key="6">
    <source>
        <dbReference type="ARBA" id="ARBA00023242"/>
    </source>
</evidence>
<evidence type="ECO:0000313" key="11">
    <source>
        <dbReference type="EMBL" id="KAG9509416.1"/>
    </source>
</evidence>
<sequence length="1171" mass="132402">MALLAGHTERVWALAWNDTILSSCGGDKSIRLWAKEGHTWRCQSILADGHTRTVRSVAWSPCGKYLASASFDSTICIWEKDEQDGSWSSLVNLEGHDSEVKSVSWSHDGKFLASCSRDKTVWIWERVEENLFECSDVRSDHDQDVKRVLWHPTENILASASYDNTIKLYHNKDDGDSWDCTQTLKGHNSTVWAIDFNSNGDHLVSCSDDRTVRIWKLSDGVWKCAITLQGYHTRAIYDVSWCKTTNYIATASADNSICIFGPESSAGNILSGENEEQYEVVRRIHRAHSSDVNSVKWCPAMPGTLASASDDCCIKVWNINDPDFSSAPAGAPESSLLKRVDRMFTVGGVNLATDKTGDLYKMENGQPKFLLGHLTRFTDIEFILDDKQENIKYILSADRDEKIRITRYPDCHNIERYCFGHKAFVECILSLNTRYVASMDQYKMICLWDLKKLDAADKLPLEPLICIPPGEEKVDSSLDLREILFDRRTIEQMCHEKMEKYRHSNESGTDITHDMDTNSNNDTNNINAEKRNDVKVPQIIPIEASDKKTPPKLKHKSDHKSRKHKTEKQKSKKRRKQAEGMINICLVYEPQPDKSVQVINNNSVHDNGTSNKHNSITSNHNNTTETTIDTLTNINNTSALNIKAITNGGTTINGTGAVTNNGIIAKTVQPDNQRPCTSTTTNVKSTSNQSSVTTRYLQCQSSLTVCDLKRFIAIKFRLYSDYKVRLAIDGKDLNDNNSSFEELIGRKASELIRDLTRDHGEILPEYQADLIAKVLSENVELFEENVRTNESAAEENGDHSRAEGESTLEKRIMVMQARHTAKLWNKRCLIAYHYERLKRLKRLRWEYGNNLPREILKNMSEKELEWFTKYNENLFSYMRSLNDGQGLDLTLYITPPKRLYIQILHSVYGIAEQIEVDVGQPVVSGRTALIIRGRLSLLAIATCLAQNKPQASPTDCKNNRAKIDECGIQQGFSFIELNYAYPTNHSSLLTACKRQAESFKCLKQYSKCMQPLSRQVLSAIIAGRIKYNKRLCSETPSDLGTKFVNAFKCITPFKNLMEKGVKAENYASVSSEAIANTKLNSSDIRLKYACCAVSEIKRQYIDSSRPNCAEHAPAVADLIDSYLADSIGIICPDFEKGMQFCDKLPKLNFTTKAKSRFFILPVLDVVQLLAE</sequence>
<evidence type="ECO:0000259" key="10">
    <source>
        <dbReference type="Pfam" id="PF05916"/>
    </source>
</evidence>
<dbReference type="InterPro" id="IPR005339">
    <property type="entry name" value="GINS_Psf1"/>
</dbReference>